<dbReference type="AlphaFoldDB" id="A0ABD5ST19"/>
<dbReference type="InterPro" id="IPR052342">
    <property type="entry name" value="MCH/BMMD"/>
</dbReference>
<keyword evidence="3" id="KW-1185">Reference proteome</keyword>
<dbReference type="Pfam" id="PF01575">
    <property type="entry name" value="MaoC_dehydratas"/>
    <property type="match status" value="1"/>
</dbReference>
<dbReference type="PANTHER" id="PTHR43664">
    <property type="entry name" value="MONOAMINE OXIDASE-RELATED"/>
    <property type="match status" value="1"/>
</dbReference>
<evidence type="ECO:0000313" key="3">
    <source>
        <dbReference type="Proteomes" id="UP001596383"/>
    </source>
</evidence>
<evidence type="ECO:0000259" key="1">
    <source>
        <dbReference type="Pfam" id="PF01575"/>
    </source>
</evidence>
<feature type="domain" description="MaoC-like" evidence="1">
    <location>
        <begin position="10"/>
        <end position="126"/>
    </location>
</feature>
<gene>
    <name evidence="2" type="ORF">ACFQE6_22515</name>
</gene>
<sequence length="148" mass="16489">MSGKYFEEFEIGETFESRTRTITEADVTSFAGLSGDYNEIHVSEEYAEETIFGSRIAHGPLVFSIGLGLTTQIGYTEGTVVGLYGIDNMRFPTPVFPGDTVRTVQEVTDLEEKEKGGVVTLRTTVSNQDDDVCVVWDHRKMVQYADDE</sequence>
<name>A0ABD5ST19_9EURY</name>
<accession>A0ABD5ST19</accession>
<dbReference type="PANTHER" id="PTHR43664:SF1">
    <property type="entry name" value="BETA-METHYLMALYL-COA DEHYDRATASE"/>
    <property type="match status" value="1"/>
</dbReference>
<dbReference type="InterPro" id="IPR002539">
    <property type="entry name" value="MaoC-like_dom"/>
</dbReference>
<evidence type="ECO:0000313" key="2">
    <source>
        <dbReference type="EMBL" id="MFC6767660.1"/>
    </source>
</evidence>
<dbReference type="EMBL" id="JBHSWV010000413">
    <property type="protein sequence ID" value="MFC6767660.1"/>
    <property type="molecule type" value="Genomic_DNA"/>
</dbReference>
<dbReference type="RefSeq" id="WP_273740523.1">
    <property type="nucleotide sequence ID" value="NZ_JAQIVI010000413.1"/>
</dbReference>
<dbReference type="Proteomes" id="UP001596383">
    <property type="component" value="Unassembled WGS sequence"/>
</dbReference>
<dbReference type="SUPFAM" id="SSF54637">
    <property type="entry name" value="Thioesterase/thiol ester dehydrase-isomerase"/>
    <property type="match status" value="1"/>
</dbReference>
<proteinExistence type="predicted"/>
<dbReference type="InterPro" id="IPR029069">
    <property type="entry name" value="HotDog_dom_sf"/>
</dbReference>
<comment type="caution">
    <text evidence="2">The sequence shown here is derived from an EMBL/GenBank/DDBJ whole genome shotgun (WGS) entry which is preliminary data.</text>
</comment>
<reference evidence="2 3" key="1">
    <citation type="journal article" date="2019" name="Int. J. Syst. Evol. Microbiol.">
        <title>The Global Catalogue of Microorganisms (GCM) 10K type strain sequencing project: providing services to taxonomists for standard genome sequencing and annotation.</title>
        <authorList>
            <consortium name="The Broad Institute Genomics Platform"/>
            <consortium name="The Broad Institute Genome Sequencing Center for Infectious Disease"/>
            <person name="Wu L."/>
            <person name="Ma J."/>
        </authorList>
    </citation>
    <scope>NUCLEOTIDE SEQUENCE [LARGE SCALE GENOMIC DNA]</scope>
    <source>
        <strain evidence="2 3">LMG 29247</strain>
    </source>
</reference>
<dbReference type="Gene3D" id="3.10.129.10">
    <property type="entry name" value="Hotdog Thioesterase"/>
    <property type="match status" value="1"/>
</dbReference>
<protein>
    <submittedName>
        <fullName evidence="2">MaoC/PaaZ C-terminal domain-containing protein</fullName>
    </submittedName>
</protein>
<organism evidence="2 3">
    <name type="scientific">Natrinema soli</name>
    <dbReference type="NCBI Taxonomy" id="1930624"/>
    <lineage>
        <taxon>Archaea</taxon>
        <taxon>Methanobacteriati</taxon>
        <taxon>Methanobacteriota</taxon>
        <taxon>Stenosarchaea group</taxon>
        <taxon>Halobacteria</taxon>
        <taxon>Halobacteriales</taxon>
        <taxon>Natrialbaceae</taxon>
        <taxon>Natrinema</taxon>
    </lineage>
</organism>